<protein>
    <recommendedName>
        <fullName evidence="4">procollagen-proline 4-dioxygenase</fullName>
        <ecNumber evidence="4">1.14.11.2</ecNumber>
    </recommendedName>
</protein>
<dbReference type="FunFam" id="2.60.120.620:FF:000002">
    <property type="entry name" value="Prolyl 4-hydroxylase 4"/>
    <property type="match status" value="1"/>
</dbReference>
<keyword evidence="14" id="KW-0325">Glycoprotein</keyword>
<evidence type="ECO:0000256" key="13">
    <source>
        <dbReference type="ARBA" id="ARBA00023136"/>
    </source>
</evidence>
<evidence type="ECO:0000259" key="17">
    <source>
        <dbReference type="PROSITE" id="PS51471"/>
    </source>
</evidence>
<comment type="cofactor">
    <cofactor evidence="1">
        <name>L-ascorbate</name>
        <dbReference type="ChEBI" id="CHEBI:38290"/>
    </cofactor>
</comment>
<evidence type="ECO:0000313" key="19">
    <source>
        <dbReference type="Proteomes" id="UP000836841"/>
    </source>
</evidence>
<keyword evidence="12" id="KW-0408">Iron</keyword>
<dbReference type="AlphaFoldDB" id="A0AAU9S7K1"/>
<keyword evidence="11" id="KW-0560">Oxidoreductase</keyword>
<comment type="catalytic activity">
    <reaction evidence="15">
        <text>L-prolyl-[collagen] + 2-oxoglutarate + O2 = trans-4-hydroxy-L-prolyl-[collagen] + succinate + CO2</text>
        <dbReference type="Rhea" id="RHEA:18945"/>
        <dbReference type="Rhea" id="RHEA-COMP:11676"/>
        <dbReference type="Rhea" id="RHEA-COMP:11680"/>
        <dbReference type="ChEBI" id="CHEBI:15379"/>
        <dbReference type="ChEBI" id="CHEBI:16526"/>
        <dbReference type="ChEBI" id="CHEBI:16810"/>
        <dbReference type="ChEBI" id="CHEBI:30031"/>
        <dbReference type="ChEBI" id="CHEBI:50342"/>
        <dbReference type="ChEBI" id="CHEBI:61965"/>
        <dbReference type="EC" id="1.14.11.2"/>
    </reaction>
</comment>
<evidence type="ECO:0000256" key="11">
    <source>
        <dbReference type="ARBA" id="ARBA00023002"/>
    </source>
</evidence>
<comment type="similarity">
    <text evidence="3">Belongs to the P4HA family.</text>
</comment>
<feature type="transmembrane region" description="Helical" evidence="16">
    <location>
        <begin position="12"/>
        <end position="33"/>
    </location>
</feature>
<accession>A0AAU9S7K1</accession>
<dbReference type="EC" id="1.14.11.2" evidence="4"/>
<organism evidence="18 19">
    <name type="scientific">Thlaspi arvense</name>
    <name type="common">Field penny-cress</name>
    <dbReference type="NCBI Taxonomy" id="13288"/>
    <lineage>
        <taxon>Eukaryota</taxon>
        <taxon>Viridiplantae</taxon>
        <taxon>Streptophyta</taxon>
        <taxon>Embryophyta</taxon>
        <taxon>Tracheophyta</taxon>
        <taxon>Spermatophyta</taxon>
        <taxon>Magnoliopsida</taxon>
        <taxon>eudicotyledons</taxon>
        <taxon>Gunneridae</taxon>
        <taxon>Pentapetalae</taxon>
        <taxon>rosids</taxon>
        <taxon>malvids</taxon>
        <taxon>Brassicales</taxon>
        <taxon>Brassicaceae</taxon>
        <taxon>Thlaspideae</taxon>
        <taxon>Thlaspi</taxon>
    </lineage>
</organism>
<keyword evidence="6" id="KW-0479">Metal-binding</keyword>
<evidence type="ECO:0000256" key="12">
    <source>
        <dbReference type="ARBA" id="ARBA00023004"/>
    </source>
</evidence>
<name>A0AAU9S7K1_THLAR</name>
<keyword evidence="8" id="KW-0223">Dioxygenase</keyword>
<keyword evidence="9" id="KW-0735">Signal-anchor</keyword>
<evidence type="ECO:0000256" key="5">
    <source>
        <dbReference type="ARBA" id="ARBA00022692"/>
    </source>
</evidence>
<evidence type="ECO:0000256" key="14">
    <source>
        <dbReference type="ARBA" id="ARBA00023180"/>
    </source>
</evidence>
<evidence type="ECO:0000256" key="6">
    <source>
        <dbReference type="ARBA" id="ARBA00022723"/>
    </source>
</evidence>
<dbReference type="GO" id="GO:0005789">
    <property type="term" value="C:endoplasmic reticulum membrane"/>
    <property type="evidence" value="ECO:0007669"/>
    <property type="project" value="UniProtKB-SubCell"/>
</dbReference>
<keyword evidence="7" id="KW-0256">Endoplasmic reticulum</keyword>
<sequence>MIMRPHGKEKKLVFPYVFMACCFFFTIIGFSYFSQSNKKIESFDHEETGDGSVSNIPYQVLSWKPRTFHFPNFATKQQCEAIINMAKHKLKPSLLALRKGQTVADTNQNVRTSTGVFIASYEDESGILAAIEEKIAIATKLPRDNYEPFNILRYRLGQKYDSHRDAFDEVEYGTQRSQRLATFLLYLSSVEEGGETMFPFENGRNMNGRYDYQKCIGLKVKPKQGDAIFFYNLLPNGTIDQRSLHGSCPVIKGEKWVATKWIRDQSYGDYADEFVDLHNSNFEQN</sequence>
<evidence type="ECO:0000256" key="3">
    <source>
        <dbReference type="ARBA" id="ARBA00006511"/>
    </source>
</evidence>
<evidence type="ECO:0000256" key="1">
    <source>
        <dbReference type="ARBA" id="ARBA00001961"/>
    </source>
</evidence>
<dbReference type="GO" id="GO:0004656">
    <property type="term" value="F:procollagen-proline 4-dioxygenase activity"/>
    <property type="evidence" value="ECO:0007669"/>
    <property type="project" value="UniProtKB-EC"/>
</dbReference>
<dbReference type="InterPro" id="IPR044862">
    <property type="entry name" value="Pro_4_hyd_alph_FE2OG_OXY"/>
</dbReference>
<feature type="domain" description="Fe2OG dioxygenase" evidence="17">
    <location>
        <begin position="144"/>
        <end position="264"/>
    </location>
</feature>
<dbReference type="Gene3D" id="2.60.120.620">
    <property type="entry name" value="q2cbj1_9rhob like domain"/>
    <property type="match status" value="1"/>
</dbReference>
<evidence type="ECO:0000256" key="10">
    <source>
        <dbReference type="ARBA" id="ARBA00022989"/>
    </source>
</evidence>
<dbReference type="Proteomes" id="UP000836841">
    <property type="component" value="Chromosome 4"/>
</dbReference>
<dbReference type="PROSITE" id="PS51471">
    <property type="entry name" value="FE2OG_OXY"/>
    <property type="match status" value="1"/>
</dbReference>
<keyword evidence="13 16" id="KW-0472">Membrane</keyword>
<evidence type="ECO:0000256" key="2">
    <source>
        <dbReference type="ARBA" id="ARBA00004648"/>
    </source>
</evidence>
<evidence type="ECO:0000256" key="16">
    <source>
        <dbReference type="SAM" id="Phobius"/>
    </source>
</evidence>
<dbReference type="GO" id="GO:0031418">
    <property type="term" value="F:L-ascorbic acid binding"/>
    <property type="evidence" value="ECO:0007669"/>
    <property type="project" value="InterPro"/>
</dbReference>
<evidence type="ECO:0000256" key="8">
    <source>
        <dbReference type="ARBA" id="ARBA00022964"/>
    </source>
</evidence>
<evidence type="ECO:0000256" key="15">
    <source>
        <dbReference type="ARBA" id="ARBA00049169"/>
    </source>
</evidence>
<dbReference type="InterPro" id="IPR005123">
    <property type="entry name" value="Oxoglu/Fe-dep_dioxygenase_dom"/>
</dbReference>
<comment type="subcellular location">
    <subcellularLocation>
        <location evidence="2">Endoplasmic reticulum membrane</location>
        <topology evidence="2">Single-pass type II membrane protein</topology>
    </subcellularLocation>
</comment>
<keyword evidence="5 16" id="KW-0812">Transmembrane</keyword>
<keyword evidence="10 16" id="KW-1133">Transmembrane helix</keyword>
<dbReference type="PANTHER" id="PTHR10869">
    <property type="entry name" value="PROLYL 4-HYDROXYLASE ALPHA SUBUNIT"/>
    <property type="match status" value="1"/>
</dbReference>
<dbReference type="PANTHER" id="PTHR10869:SF246">
    <property type="entry name" value="TRANSMEMBRANE PROLYL 4-HYDROXYLASE"/>
    <property type="match status" value="1"/>
</dbReference>
<evidence type="ECO:0000256" key="4">
    <source>
        <dbReference type="ARBA" id="ARBA00012269"/>
    </source>
</evidence>
<proteinExistence type="inferred from homology"/>
<dbReference type="Pfam" id="PF13640">
    <property type="entry name" value="2OG-FeII_Oxy_3"/>
    <property type="match status" value="1"/>
</dbReference>
<dbReference type="InterPro" id="IPR006620">
    <property type="entry name" value="Pro_4_hyd_alph"/>
</dbReference>
<reference evidence="18 19" key="1">
    <citation type="submission" date="2022-03" db="EMBL/GenBank/DDBJ databases">
        <authorList>
            <person name="Nunn A."/>
            <person name="Chopra R."/>
            <person name="Nunn A."/>
            <person name="Contreras Garrido A."/>
        </authorList>
    </citation>
    <scope>NUCLEOTIDE SEQUENCE [LARGE SCALE GENOMIC DNA]</scope>
</reference>
<dbReference type="InterPro" id="IPR045054">
    <property type="entry name" value="P4HA-like"/>
</dbReference>
<dbReference type="EMBL" id="OU466860">
    <property type="protein sequence ID" value="CAH2061407.1"/>
    <property type="molecule type" value="Genomic_DNA"/>
</dbReference>
<dbReference type="GO" id="GO:0005506">
    <property type="term" value="F:iron ion binding"/>
    <property type="evidence" value="ECO:0007669"/>
    <property type="project" value="InterPro"/>
</dbReference>
<evidence type="ECO:0000256" key="9">
    <source>
        <dbReference type="ARBA" id="ARBA00022968"/>
    </source>
</evidence>
<keyword evidence="19" id="KW-1185">Reference proteome</keyword>
<evidence type="ECO:0000256" key="7">
    <source>
        <dbReference type="ARBA" id="ARBA00022824"/>
    </source>
</evidence>
<gene>
    <name evidence="18" type="ORF">TAV2_LOCUS13666</name>
</gene>
<evidence type="ECO:0000313" key="18">
    <source>
        <dbReference type="EMBL" id="CAH2061407.1"/>
    </source>
</evidence>
<dbReference type="SMART" id="SM00702">
    <property type="entry name" value="P4Hc"/>
    <property type="match status" value="1"/>
</dbReference>